<accession>A0A0C9SNK1</accession>
<dbReference type="Proteomes" id="UP000053647">
    <property type="component" value="Unassembled WGS sequence"/>
</dbReference>
<proteinExistence type="predicted"/>
<feature type="non-terminal residue" evidence="2">
    <location>
        <position position="241"/>
    </location>
</feature>
<feature type="domain" description="Helitron helicase-like" evidence="1">
    <location>
        <begin position="37"/>
        <end position="241"/>
    </location>
</feature>
<reference evidence="3" key="2">
    <citation type="submission" date="2015-01" db="EMBL/GenBank/DDBJ databases">
        <title>Evolutionary Origins and Diversification of the Mycorrhizal Mutualists.</title>
        <authorList>
            <consortium name="DOE Joint Genome Institute"/>
            <consortium name="Mycorrhizal Genomics Consortium"/>
            <person name="Kohler A."/>
            <person name="Kuo A."/>
            <person name="Nagy L.G."/>
            <person name="Floudas D."/>
            <person name="Copeland A."/>
            <person name="Barry K.W."/>
            <person name="Cichocki N."/>
            <person name="Veneault-Fourrey C."/>
            <person name="LaButti K."/>
            <person name="Lindquist E.A."/>
            <person name="Lipzen A."/>
            <person name="Lundell T."/>
            <person name="Morin E."/>
            <person name="Murat C."/>
            <person name="Riley R."/>
            <person name="Ohm R."/>
            <person name="Sun H."/>
            <person name="Tunlid A."/>
            <person name="Henrissat B."/>
            <person name="Grigoriev I.V."/>
            <person name="Hibbett D.S."/>
            <person name="Martin F."/>
        </authorList>
    </citation>
    <scope>NUCLEOTIDE SEQUENCE [LARGE SCALE GENOMIC DNA]</scope>
    <source>
        <strain evidence="3">ATCC 200175</strain>
    </source>
</reference>
<organism evidence="2 3">
    <name type="scientific">Paxillus involutus ATCC 200175</name>
    <dbReference type="NCBI Taxonomy" id="664439"/>
    <lineage>
        <taxon>Eukaryota</taxon>
        <taxon>Fungi</taxon>
        <taxon>Dikarya</taxon>
        <taxon>Basidiomycota</taxon>
        <taxon>Agaricomycotina</taxon>
        <taxon>Agaricomycetes</taxon>
        <taxon>Agaricomycetidae</taxon>
        <taxon>Boletales</taxon>
        <taxon>Paxilineae</taxon>
        <taxon>Paxillaceae</taxon>
        <taxon>Paxillus</taxon>
    </lineage>
</organism>
<dbReference type="EMBL" id="KN819709">
    <property type="protein sequence ID" value="KIJ08064.1"/>
    <property type="molecule type" value="Genomic_DNA"/>
</dbReference>
<name>A0A0C9SNK1_PAXIN</name>
<evidence type="ECO:0000313" key="3">
    <source>
        <dbReference type="Proteomes" id="UP000053647"/>
    </source>
</evidence>
<sequence>MYPTLFPYGIGGFEDKKRPCALSFQQQAQYSLNIPDRSFCYHQSYLFVVLNILQRRLAHLHTAFTCRKSTFHHIAQKLTKISPEILNRVASRLELEHKISDMTQDEKNALNLLKHVNTISARIPGSEASKIFIRNEIRSYFGYFGLPLLFFTFNPSVAHSPIFQVMYGDQTVDLSQRFPRLASAAERAIRLAHDPVAAADFFEFAVRCCFEYLLGWDYKKSRSCADGGLFGHLQAFYGTSE</sequence>
<evidence type="ECO:0000259" key="1">
    <source>
        <dbReference type="Pfam" id="PF14214"/>
    </source>
</evidence>
<dbReference type="AlphaFoldDB" id="A0A0C9SNK1"/>
<keyword evidence="3" id="KW-1185">Reference proteome</keyword>
<protein>
    <recommendedName>
        <fullName evidence="1">Helitron helicase-like domain-containing protein</fullName>
    </recommendedName>
</protein>
<dbReference type="Pfam" id="PF14214">
    <property type="entry name" value="Helitron_like_N"/>
    <property type="match status" value="1"/>
</dbReference>
<gene>
    <name evidence="2" type="ORF">PAXINDRAFT_89417</name>
</gene>
<evidence type="ECO:0000313" key="2">
    <source>
        <dbReference type="EMBL" id="KIJ08064.1"/>
    </source>
</evidence>
<dbReference type="HOGENOM" id="CLU_080483_0_0_1"/>
<dbReference type="OrthoDB" id="432234at2759"/>
<reference evidence="2 3" key="1">
    <citation type="submission" date="2014-06" db="EMBL/GenBank/DDBJ databases">
        <authorList>
            <consortium name="DOE Joint Genome Institute"/>
            <person name="Kuo A."/>
            <person name="Kohler A."/>
            <person name="Nagy L.G."/>
            <person name="Floudas D."/>
            <person name="Copeland A."/>
            <person name="Barry K.W."/>
            <person name="Cichocki N."/>
            <person name="Veneault-Fourrey C."/>
            <person name="LaButti K."/>
            <person name="Lindquist E.A."/>
            <person name="Lipzen A."/>
            <person name="Lundell T."/>
            <person name="Morin E."/>
            <person name="Murat C."/>
            <person name="Sun H."/>
            <person name="Tunlid A."/>
            <person name="Henrissat B."/>
            <person name="Grigoriev I.V."/>
            <person name="Hibbett D.S."/>
            <person name="Martin F."/>
            <person name="Nordberg H.P."/>
            <person name="Cantor M.N."/>
            <person name="Hua S.X."/>
        </authorList>
    </citation>
    <scope>NUCLEOTIDE SEQUENCE [LARGE SCALE GENOMIC DNA]</scope>
    <source>
        <strain evidence="2 3">ATCC 200175</strain>
    </source>
</reference>
<dbReference type="InterPro" id="IPR025476">
    <property type="entry name" value="Helitron_helicase-like"/>
</dbReference>